<reference evidence="10 11" key="1">
    <citation type="journal article" date="2021" name="Syst. Appl. Microbiol.">
        <title>Persephonella atlantica sp. nov.: How to adapt to physico-chemical gradients in high temperature hydrothermal habitats.</title>
        <authorList>
            <person name="Francois D.X."/>
            <person name="Godfroy A."/>
            <person name="Mathien C."/>
            <person name="Aube J."/>
            <person name="Cathalot C."/>
            <person name="Lesongeur F."/>
            <person name="L'Haridon S."/>
            <person name="Philippon X."/>
            <person name="Roussel E.G."/>
        </authorList>
    </citation>
    <scope>NUCLEOTIDE SEQUENCE [LARGE SCALE GENOMIC DNA]</scope>
    <source>
        <strain evidence="10 11">MO1340</strain>
    </source>
</reference>
<dbReference type="Gene3D" id="3.40.1710.10">
    <property type="entry name" value="abc type-2 transporter like domain"/>
    <property type="match status" value="1"/>
</dbReference>
<dbReference type="PANTHER" id="PTHR30294:SF47">
    <property type="entry name" value="INNER MEMBRANE TRANSPORT PERMEASE YHHJ"/>
    <property type="match status" value="1"/>
</dbReference>
<dbReference type="InterPro" id="IPR013525">
    <property type="entry name" value="ABC2_TM"/>
</dbReference>
<feature type="transmembrane region" description="Helical" evidence="8">
    <location>
        <begin position="332"/>
        <end position="351"/>
    </location>
</feature>
<dbReference type="PANTHER" id="PTHR30294">
    <property type="entry name" value="MEMBRANE COMPONENT OF ABC TRANSPORTER YHHJ-RELATED"/>
    <property type="match status" value="1"/>
</dbReference>
<dbReference type="InterPro" id="IPR051449">
    <property type="entry name" value="ABC-2_transporter_component"/>
</dbReference>
<comment type="subcellular location">
    <subcellularLocation>
        <location evidence="1">Cell membrane</location>
        <topology evidence="1">Multi-pass membrane protein</topology>
    </subcellularLocation>
</comment>
<dbReference type="PROSITE" id="PS51012">
    <property type="entry name" value="ABC_TM2"/>
    <property type="match status" value="1"/>
</dbReference>
<comment type="caution">
    <text evidence="10">The sequence shown here is derived from an EMBL/GenBank/DDBJ whole genome shotgun (WGS) entry which is preliminary data.</text>
</comment>
<name>A0ABS1GFQ1_9AQUI</name>
<proteinExistence type="inferred from homology"/>
<dbReference type="InterPro" id="IPR047817">
    <property type="entry name" value="ABC2_TM_bact-type"/>
</dbReference>
<dbReference type="EMBL" id="JAACYA010000001">
    <property type="protein sequence ID" value="MBK3331723.1"/>
    <property type="molecule type" value="Genomic_DNA"/>
</dbReference>
<keyword evidence="4" id="KW-1003">Cell membrane</keyword>
<feature type="domain" description="ABC transmembrane type-2" evidence="9">
    <location>
        <begin position="130"/>
        <end position="357"/>
    </location>
</feature>
<dbReference type="Proteomes" id="UP000772812">
    <property type="component" value="Unassembled WGS sequence"/>
</dbReference>
<keyword evidence="11" id="KW-1185">Reference proteome</keyword>
<keyword evidence="7 8" id="KW-0472">Membrane</keyword>
<feature type="transmembrane region" description="Helical" evidence="8">
    <location>
        <begin position="278"/>
        <end position="298"/>
    </location>
</feature>
<feature type="transmembrane region" description="Helical" evidence="8">
    <location>
        <begin position="12"/>
        <end position="36"/>
    </location>
</feature>
<keyword evidence="3" id="KW-0813">Transport</keyword>
<protein>
    <submittedName>
        <fullName evidence="10">ABC transporter permease</fullName>
    </submittedName>
</protein>
<dbReference type="Pfam" id="PF12698">
    <property type="entry name" value="ABC2_membrane_3"/>
    <property type="match status" value="1"/>
</dbReference>
<feature type="transmembrane region" description="Helical" evidence="8">
    <location>
        <begin position="164"/>
        <end position="187"/>
    </location>
</feature>
<evidence type="ECO:0000256" key="2">
    <source>
        <dbReference type="ARBA" id="ARBA00007783"/>
    </source>
</evidence>
<evidence type="ECO:0000313" key="11">
    <source>
        <dbReference type="Proteomes" id="UP000772812"/>
    </source>
</evidence>
<gene>
    <name evidence="10" type="ORF">GWK41_01425</name>
</gene>
<evidence type="ECO:0000313" key="10">
    <source>
        <dbReference type="EMBL" id="MBK3331723.1"/>
    </source>
</evidence>
<sequence>MKAFLTVFFKELIMFFRSWGLVAVVLYSFTVDVYIAGKGFEVKPKNVSVGYVDFSNGVISNKILSHLHSPEFQKPVRFLSEEELKKALFNRDIMVGIVFDSDFEKDFFEKKAKLNVLLDATAAAQGYVTLAYLQNIVLRFGEESFPVELKTHKLFNQNADTPKFLSLAEFLSILTLITVILSSVVFVKEKESGTWDIMLLMPVDSKIIILAKSFSQIAIVMIGTVICVGIILFGVFKLPMNGSFTAFLILTLLYSFSTSGIGLFVASVAKNMLQVAQLSVIIMMPIIFLSGSWTPIYSMHPALQKLSLLSPLRYYIEGCESLFFRGTSVFDLWVNFLALFILGVVLYMFGFRKIGKLF</sequence>
<evidence type="ECO:0000256" key="6">
    <source>
        <dbReference type="ARBA" id="ARBA00022989"/>
    </source>
</evidence>
<evidence type="ECO:0000256" key="3">
    <source>
        <dbReference type="ARBA" id="ARBA00022448"/>
    </source>
</evidence>
<keyword evidence="6 8" id="KW-1133">Transmembrane helix</keyword>
<organism evidence="10 11">
    <name type="scientific">Persephonella atlantica</name>
    <dbReference type="NCBI Taxonomy" id="2699429"/>
    <lineage>
        <taxon>Bacteria</taxon>
        <taxon>Pseudomonadati</taxon>
        <taxon>Aquificota</taxon>
        <taxon>Aquificia</taxon>
        <taxon>Aquificales</taxon>
        <taxon>Hydrogenothermaceae</taxon>
        <taxon>Persephonella</taxon>
    </lineage>
</organism>
<evidence type="ECO:0000256" key="8">
    <source>
        <dbReference type="SAM" id="Phobius"/>
    </source>
</evidence>
<keyword evidence="5 8" id="KW-0812">Transmembrane</keyword>
<dbReference type="RefSeq" id="WP_200673130.1">
    <property type="nucleotide sequence ID" value="NZ_JAACYA010000001.1"/>
</dbReference>
<accession>A0ABS1GFQ1</accession>
<feature type="transmembrane region" description="Helical" evidence="8">
    <location>
        <begin position="242"/>
        <end position="266"/>
    </location>
</feature>
<evidence type="ECO:0000256" key="4">
    <source>
        <dbReference type="ARBA" id="ARBA00022475"/>
    </source>
</evidence>
<evidence type="ECO:0000259" key="9">
    <source>
        <dbReference type="PROSITE" id="PS51012"/>
    </source>
</evidence>
<evidence type="ECO:0000256" key="1">
    <source>
        <dbReference type="ARBA" id="ARBA00004651"/>
    </source>
</evidence>
<comment type="similarity">
    <text evidence="2">Belongs to the ABC-2 integral membrane protein family.</text>
</comment>
<feature type="transmembrane region" description="Helical" evidence="8">
    <location>
        <begin position="207"/>
        <end position="236"/>
    </location>
</feature>
<evidence type="ECO:0000256" key="5">
    <source>
        <dbReference type="ARBA" id="ARBA00022692"/>
    </source>
</evidence>
<evidence type="ECO:0000256" key="7">
    <source>
        <dbReference type="ARBA" id="ARBA00023136"/>
    </source>
</evidence>